<comment type="caution">
    <text evidence="1">The sequence shown here is derived from an EMBL/GenBank/DDBJ whole genome shotgun (WGS) entry which is preliminary data.</text>
</comment>
<accession>A0A9D1ZBC8</accession>
<dbReference type="Proteomes" id="UP000824135">
    <property type="component" value="Unassembled WGS sequence"/>
</dbReference>
<proteinExistence type="predicted"/>
<sequence>MKSDHVERKEGRCVICGGKTQGENVCECCAESLALVDIENLLSGKRRSAIFPKSAANAFK</sequence>
<organism evidence="1 2">
    <name type="scientific">Candidatus Borkfalkia excrementavium</name>
    <dbReference type="NCBI Taxonomy" id="2838505"/>
    <lineage>
        <taxon>Bacteria</taxon>
        <taxon>Bacillati</taxon>
        <taxon>Bacillota</taxon>
        <taxon>Clostridia</taxon>
        <taxon>Christensenellales</taxon>
        <taxon>Christensenellaceae</taxon>
        <taxon>Candidatus Borkfalkia</taxon>
    </lineage>
</organism>
<name>A0A9D1ZBC8_9FIRM</name>
<dbReference type="AlphaFoldDB" id="A0A9D1ZBC8"/>
<protein>
    <submittedName>
        <fullName evidence="1">Uncharacterized protein</fullName>
    </submittedName>
</protein>
<dbReference type="EMBL" id="DXCO01000033">
    <property type="protein sequence ID" value="HIY78278.1"/>
    <property type="molecule type" value="Genomic_DNA"/>
</dbReference>
<reference evidence="1" key="2">
    <citation type="submission" date="2021-04" db="EMBL/GenBank/DDBJ databases">
        <authorList>
            <person name="Gilroy R."/>
        </authorList>
    </citation>
    <scope>NUCLEOTIDE SEQUENCE</scope>
    <source>
        <strain evidence="1">CHK199-9574</strain>
    </source>
</reference>
<evidence type="ECO:0000313" key="2">
    <source>
        <dbReference type="Proteomes" id="UP000824135"/>
    </source>
</evidence>
<reference evidence="1" key="1">
    <citation type="journal article" date="2021" name="PeerJ">
        <title>Extensive microbial diversity within the chicken gut microbiome revealed by metagenomics and culture.</title>
        <authorList>
            <person name="Gilroy R."/>
            <person name="Ravi A."/>
            <person name="Getino M."/>
            <person name="Pursley I."/>
            <person name="Horton D.L."/>
            <person name="Alikhan N.F."/>
            <person name="Baker D."/>
            <person name="Gharbi K."/>
            <person name="Hall N."/>
            <person name="Watson M."/>
            <person name="Adriaenssens E.M."/>
            <person name="Foster-Nyarko E."/>
            <person name="Jarju S."/>
            <person name="Secka A."/>
            <person name="Antonio M."/>
            <person name="Oren A."/>
            <person name="Chaudhuri R.R."/>
            <person name="La Ragione R."/>
            <person name="Hildebrand F."/>
            <person name="Pallen M.J."/>
        </authorList>
    </citation>
    <scope>NUCLEOTIDE SEQUENCE</scope>
    <source>
        <strain evidence="1">CHK199-9574</strain>
    </source>
</reference>
<gene>
    <name evidence="1" type="ORF">H9728_04475</name>
</gene>
<evidence type="ECO:0000313" key="1">
    <source>
        <dbReference type="EMBL" id="HIY78278.1"/>
    </source>
</evidence>